<keyword evidence="1" id="KW-0732">Signal</keyword>
<reference evidence="3" key="2">
    <citation type="submission" date="2023-06" db="EMBL/GenBank/DDBJ databases">
        <authorList>
            <consortium name="Lawrence Berkeley National Laboratory"/>
            <person name="Haridas S."/>
            <person name="Hensen N."/>
            <person name="Bonometti L."/>
            <person name="Westerberg I."/>
            <person name="Brannstrom I.O."/>
            <person name="Guillou S."/>
            <person name="Cros-Aarteil S."/>
            <person name="Calhoun S."/>
            <person name="Kuo A."/>
            <person name="Mondo S."/>
            <person name="Pangilinan J."/>
            <person name="Riley R."/>
            <person name="Labutti K."/>
            <person name="Andreopoulos B."/>
            <person name="Lipzen A."/>
            <person name="Chen C."/>
            <person name="Yanf M."/>
            <person name="Daum C."/>
            <person name="Ng V."/>
            <person name="Clum A."/>
            <person name="Steindorff A."/>
            <person name="Ohm R."/>
            <person name="Martin F."/>
            <person name="Silar P."/>
            <person name="Natvig D."/>
            <person name="Lalanne C."/>
            <person name="Gautier V."/>
            <person name="Ament-Velasquez S.L."/>
            <person name="Kruys A."/>
            <person name="Hutchinson M.I."/>
            <person name="Powell A.J."/>
            <person name="Barry K."/>
            <person name="Miller A.N."/>
            <person name="Grigoriev I.V."/>
            <person name="Debuchy R."/>
            <person name="Gladieux P."/>
            <person name="Thoren M.H."/>
            <person name="Johannesson H."/>
        </authorList>
    </citation>
    <scope>NUCLEOTIDE SEQUENCE</scope>
    <source>
        <strain evidence="3">CBS 560.94</strain>
    </source>
</reference>
<feature type="chain" id="PRO_5042018734" description="DUF7707 domain-containing protein" evidence="1">
    <location>
        <begin position="24"/>
        <end position="168"/>
    </location>
</feature>
<dbReference type="EMBL" id="JAUEPP010000007">
    <property type="protein sequence ID" value="KAK3338863.1"/>
    <property type="molecule type" value="Genomic_DNA"/>
</dbReference>
<name>A0AAE0J911_9PEZI</name>
<dbReference type="GeneID" id="87868246"/>
<reference evidence="3" key="1">
    <citation type="journal article" date="2023" name="Mol. Phylogenet. Evol.">
        <title>Genome-scale phylogeny and comparative genomics of the fungal order Sordariales.</title>
        <authorList>
            <person name="Hensen N."/>
            <person name="Bonometti L."/>
            <person name="Westerberg I."/>
            <person name="Brannstrom I.O."/>
            <person name="Guillou S."/>
            <person name="Cros-Aarteil S."/>
            <person name="Calhoun S."/>
            <person name="Haridas S."/>
            <person name="Kuo A."/>
            <person name="Mondo S."/>
            <person name="Pangilinan J."/>
            <person name="Riley R."/>
            <person name="LaButti K."/>
            <person name="Andreopoulos B."/>
            <person name="Lipzen A."/>
            <person name="Chen C."/>
            <person name="Yan M."/>
            <person name="Daum C."/>
            <person name="Ng V."/>
            <person name="Clum A."/>
            <person name="Steindorff A."/>
            <person name="Ohm R.A."/>
            <person name="Martin F."/>
            <person name="Silar P."/>
            <person name="Natvig D.O."/>
            <person name="Lalanne C."/>
            <person name="Gautier V."/>
            <person name="Ament-Velasquez S.L."/>
            <person name="Kruys A."/>
            <person name="Hutchinson M.I."/>
            <person name="Powell A.J."/>
            <person name="Barry K."/>
            <person name="Miller A.N."/>
            <person name="Grigoriev I.V."/>
            <person name="Debuchy R."/>
            <person name="Gladieux P."/>
            <person name="Hiltunen Thoren M."/>
            <person name="Johannesson H."/>
        </authorList>
    </citation>
    <scope>NUCLEOTIDE SEQUENCE</scope>
    <source>
        <strain evidence="3">CBS 560.94</strain>
    </source>
</reference>
<dbReference type="PANTHER" id="PTHR38118">
    <property type="entry name" value="ANCHORED CELL WALL PROTEIN 11-RELATED"/>
    <property type="match status" value="1"/>
</dbReference>
<dbReference type="Proteomes" id="UP001278500">
    <property type="component" value="Unassembled WGS sequence"/>
</dbReference>
<dbReference type="PANTHER" id="PTHR38118:SF2">
    <property type="entry name" value="CDP-ALCOHOL PHOSPHATIDYLTRANSFERASE PROTEIN"/>
    <property type="match status" value="1"/>
</dbReference>
<evidence type="ECO:0000313" key="3">
    <source>
        <dbReference type="EMBL" id="KAK3338863.1"/>
    </source>
</evidence>
<organism evidence="3 4">
    <name type="scientific">Neurospora tetraspora</name>
    <dbReference type="NCBI Taxonomy" id="94610"/>
    <lineage>
        <taxon>Eukaryota</taxon>
        <taxon>Fungi</taxon>
        <taxon>Dikarya</taxon>
        <taxon>Ascomycota</taxon>
        <taxon>Pezizomycotina</taxon>
        <taxon>Sordariomycetes</taxon>
        <taxon>Sordariomycetidae</taxon>
        <taxon>Sordariales</taxon>
        <taxon>Sordariaceae</taxon>
        <taxon>Neurospora</taxon>
    </lineage>
</organism>
<evidence type="ECO:0000259" key="2">
    <source>
        <dbReference type="Pfam" id="PF24808"/>
    </source>
</evidence>
<protein>
    <recommendedName>
        <fullName evidence="2">DUF7707 domain-containing protein</fullName>
    </recommendedName>
</protein>
<dbReference type="Pfam" id="PF24808">
    <property type="entry name" value="DUF7707"/>
    <property type="match status" value="1"/>
</dbReference>
<dbReference type="RefSeq" id="XP_062678223.1">
    <property type="nucleotide sequence ID" value="XM_062831092.1"/>
</dbReference>
<dbReference type="AlphaFoldDB" id="A0AAE0J911"/>
<proteinExistence type="predicted"/>
<sequence>MFQPTLTSLLLPLLALLTAPISAYDFSTTLPTSGIPDAQKNDWCTTHVETCGYICGTGMGTDNLGVKTNSCLYTSLQYECVCIKDNLKVKMELFHYTVPGLMCEAAWKACRKTNEGNEAVKKECDEKIRRKCGHLRTKEQETKNEGIYGFFKSLGGSHKRKVRRRFEA</sequence>
<feature type="domain" description="DUF7707" evidence="2">
    <location>
        <begin position="32"/>
        <end position="135"/>
    </location>
</feature>
<accession>A0AAE0J911</accession>
<comment type="caution">
    <text evidence="3">The sequence shown here is derived from an EMBL/GenBank/DDBJ whole genome shotgun (WGS) entry which is preliminary data.</text>
</comment>
<feature type="signal peptide" evidence="1">
    <location>
        <begin position="1"/>
        <end position="23"/>
    </location>
</feature>
<evidence type="ECO:0000313" key="4">
    <source>
        <dbReference type="Proteomes" id="UP001278500"/>
    </source>
</evidence>
<keyword evidence="4" id="KW-1185">Reference proteome</keyword>
<gene>
    <name evidence="3" type="ORF">B0H65DRAFT_591224</name>
</gene>
<dbReference type="InterPro" id="IPR056124">
    <property type="entry name" value="DUF7707"/>
</dbReference>
<evidence type="ECO:0000256" key="1">
    <source>
        <dbReference type="SAM" id="SignalP"/>
    </source>
</evidence>